<protein>
    <submittedName>
        <fullName evidence="1">Uncharacterized protein</fullName>
    </submittedName>
</protein>
<evidence type="ECO:0000313" key="1">
    <source>
        <dbReference type="EMBL" id="KAL0114595.1"/>
    </source>
</evidence>
<reference evidence="1 2" key="1">
    <citation type="submission" date="2023-03" db="EMBL/GenBank/DDBJ databases">
        <title>High recombination rates correlate with genetic variation in Cardiocondyla obscurior ants.</title>
        <authorList>
            <person name="Errbii M."/>
        </authorList>
    </citation>
    <scope>NUCLEOTIDE SEQUENCE [LARGE SCALE GENOMIC DNA]</scope>
    <source>
        <strain evidence="1">Alpha-2009</strain>
        <tissue evidence="1">Whole body</tissue>
    </source>
</reference>
<dbReference type="AlphaFoldDB" id="A0AAW2FHQ3"/>
<accession>A0AAW2FHQ3</accession>
<keyword evidence="2" id="KW-1185">Reference proteome</keyword>
<proteinExistence type="predicted"/>
<name>A0AAW2FHQ3_9HYME</name>
<gene>
    <name evidence="1" type="ORF">PUN28_011711</name>
</gene>
<comment type="caution">
    <text evidence="1">The sequence shown here is derived from an EMBL/GenBank/DDBJ whole genome shotgun (WGS) entry which is preliminary data.</text>
</comment>
<dbReference type="EMBL" id="JADYXP020000011">
    <property type="protein sequence ID" value="KAL0114595.1"/>
    <property type="molecule type" value="Genomic_DNA"/>
</dbReference>
<sequence>MVSTWQIFMHFSAAQQTIGRDSMNLPRTVRVTRADSGGVLTYYYILASRLATALLLSNYYFCLEYLKSSLFPVTDARAGVGYANTYVHSSWGVHIHNPGIFCRPVSWPNFRTLHVVFGDAKEDRRTSGEGRSARQLINVLKGGSPRRVFYTCKATSGSIKFRYPAPAEQLLATGSIFNSADSSER</sequence>
<organism evidence="1 2">
    <name type="scientific">Cardiocondyla obscurior</name>
    <dbReference type="NCBI Taxonomy" id="286306"/>
    <lineage>
        <taxon>Eukaryota</taxon>
        <taxon>Metazoa</taxon>
        <taxon>Ecdysozoa</taxon>
        <taxon>Arthropoda</taxon>
        <taxon>Hexapoda</taxon>
        <taxon>Insecta</taxon>
        <taxon>Pterygota</taxon>
        <taxon>Neoptera</taxon>
        <taxon>Endopterygota</taxon>
        <taxon>Hymenoptera</taxon>
        <taxon>Apocrita</taxon>
        <taxon>Aculeata</taxon>
        <taxon>Formicoidea</taxon>
        <taxon>Formicidae</taxon>
        <taxon>Myrmicinae</taxon>
        <taxon>Cardiocondyla</taxon>
    </lineage>
</organism>
<evidence type="ECO:0000313" key="2">
    <source>
        <dbReference type="Proteomes" id="UP001430953"/>
    </source>
</evidence>
<dbReference type="Proteomes" id="UP001430953">
    <property type="component" value="Unassembled WGS sequence"/>
</dbReference>